<evidence type="ECO:0000313" key="5">
    <source>
        <dbReference type="Proteomes" id="UP000653454"/>
    </source>
</evidence>
<name>A0A8S4G8Q5_PLUXY</name>
<dbReference type="InterPro" id="IPR003959">
    <property type="entry name" value="ATPase_AAA_core"/>
</dbReference>
<evidence type="ECO:0000259" key="3">
    <source>
        <dbReference type="Pfam" id="PF00004"/>
    </source>
</evidence>
<feature type="compositionally biased region" description="Basic and acidic residues" evidence="2">
    <location>
        <begin position="412"/>
        <end position="438"/>
    </location>
</feature>
<organism evidence="4 5">
    <name type="scientific">Plutella xylostella</name>
    <name type="common">Diamondback moth</name>
    <name type="synonym">Plutella maculipennis</name>
    <dbReference type="NCBI Taxonomy" id="51655"/>
    <lineage>
        <taxon>Eukaryota</taxon>
        <taxon>Metazoa</taxon>
        <taxon>Ecdysozoa</taxon>
        <taxon>Arthropoda</taxon>
        <taxon>Hexapoda</taxon>
        <taxon>Insecta</taxon>
        <taxon>Pterygota</taxon>
        <taxon>Neoptera</taxon>
        <taxon>Endopterygota</taxon>
        <taxon>Lepidoptera</taxon>
        <taxon>Glossata</taxon>
        <taxon>Ditrysia</taxon>
        <taxon>Yponomeutoidea</taxon>
        <taxon>Plutellidae</taxon>
        <taxon>Plutella</taxon>
    </lineage>
</organism>
<feature type="coiled-coil region" evidence="1">
    <location>
        <begin position="523"/>
        <end position="550"/>
    </location>
</feature>
<dbReference type="Gene3D" id="3.40.50.300">
    <property type="entry name" value="P-loop containing nucleotide triphosphate hydrolases"/>
    <property type="match status" value="1"/>
</dbReference>
<sequence>MANKEYYKLWLEFKDDFKKVLADDVRIQELADRKIGIKPQSTAVEILSRVYCKYCELYNKLCEYYDQMEQVQRRPYIKTLIDSITCRIIELKRSLEEIESFEFTYTDNALQQLILVPQNVEILCPFFYPFEIREKEIQYVIDEIMAGNRLGDPTPTQSEILRQEEAKEEEERIKQEEKEEEIKRKLAFGEEIEESKPVIVYSPEQLAKIQAEEEYTLHLSNIQRMERSRVATKERVQKANKDENMYLFLAGLKVPLPNDEIKNRASSIIQRVYRKFMELKREELRNTRLKENIGMVMPSYTPPSAKIELERVKEIRRNFRRVYYEKWLEENVTENSKVLRLRKHDIMEDITAEVRAWFLEWYTAVNCFDEYPWPGEGGSILVVRGETMTTAEYEEWKKAEEKRMKQAANNPKTKEQIKAEKKEAREEKKNKAREEKQREKIKQANYMKQRLNPKSDPGVYLPKSVCFDPIKENWKLYENQWNQIDTRDPEVEAIKGYIMKLITEDAYQNAQFQLRPIVDEMMRLELKMLKKALKKDLKRQEKEMPLIRKRKKPKKVRPPKPEKVPPAVLFQKLVDAGVVKPYPRVTLDDYWGDRNYAAADLRTVPWVPKFPPPCLGDVREQVRVRCLLTLGCDCPNAERSHLIVGPRRSGKKTLVYAIATETNSVVIDLSPINLHNKFPGKELKGMYQLVNKISKIMQPTIILLDNADKVFYKKVPKEDRSLNPTRIQRDFYKKIAKNVKNEDKILIMGTASQPWLSKKKLLRKSFKSVILLPRTDYGSISLILHKELMKYHGVNREFDVHSLAQTIRGYDVQSILAAVKVVLCADRIATLGHTPLQPLEILNALLEMEDAVYTDDEGYKLYTNWYMKYSEWGEKYANLMTMIDAQYQLKLKQDKKKKKKPPA</sequence>
<keyword evidence="1" id="KW-0175">Coiled coil</keyword>
<proteinExistence type="predicted"/>
<dbReference type="Proteomes" id="UP000653454">
    <property type="component" value="Unassembled WGS sequence"/>
</dbReference>
<dbReference type="GO" id="GO:0005524">
    <property type="term" value="F:ATP binding"/>
    <property type="evidence" value="ECO:0007669"/>
    <property type="project" value="InterPro"/>
</dbReference>
<feature type="domain" description="ATPase AAA-type core" evidence="3">
    <location>
        <begin position="642"/>
        <end position="773"/>
    </location>
</feature>
<feature type="coiled-coil region" evidence="1">
    <location>
        <begin position="158"/>
        <end position="186"/>
    </location>
</feature>
<comment type="caution">
    <text evidence="4">The sequence shown here is derived from an EMBL/GenBank/DDBJ whole genome shotgun (WGS) entry which is preliminary data.</text>
</comment>
<reference evidence="4" key="1">
    <citation type="submission" date="2020-11" db="EMBL/GenBank/DDBJ databases">
        <authorList>
            <person name="Whiteford S."/>
        </authorList>
    </citation>
    <scope>NUCLEOTIDE SEQUENCE</scope>
</reference>
<evidence type="ECO:0000256" key="2">
    <source>
        <dbReference type="SAM" id="MobiDB-lite"/>
    </source>
</evidence>
<feature type="region of interest" description="Disordered" evidence="2">
    <location>
        <begin position="400"/>
        <end position="438"/>
    </location>
</feature>
<dbReference type="GO" id="GO:0016887">
    <property type="term" value="F:ATP hydrolysis activity"/>
    <property type="evidence" value="ECO:0007669"/>
    <property type="project" value="InterPro"/>
</dbReference>
<accession>A0A8S4G8Q5</accession>
<dbReference type="InterPro" id="IPR027417">
    <property type="entry name" value="P-loop_NTPase"/>
</dbReference>
<protein>
    <submittedName>
        <fullName evidence="4">(diamondback moth) hypothetical protein</fullName>
    </submittedName>
</protein>
<dbReference type="EMBL" id="CAJHNJ030000181">
    <property type="protein sequence ID" value="CAG9137066.1"/>
    <property type="molecule type" value="Genomic_DNA"/>
</dbReference>
<keyword evidence="5" id="KW-1185">Reference proteome</keyword>
<gene>
    <name evidence="4" type="ORF">PLXY2_LOCUS15320</name>
</gene>
<dbReference type="PANTHER" id="PTHR14690:SF9">
    <property type="entry name" value="GH08353P"/>
    <property type="match status" value="1"/>
</dbReference>
<dbReference type="Pfam" id="PF00004">
    <property type="entry name" value="AAA"/>
    <property type="match status" value="1"/>
</dbReference>
<dbReference type="SUPFAM" id="SSF52540">
    <property type="entry name" value="P-loop containing nucleoside triphosphate hydrolases"/>
    <property type="match status" value="1"/>
</dbReference>
<dbReference type="PANTHER" id="PTHR14690">
    <property type="entry name" value="IQ MOTIF CONTAINING WITH AAA DOMAIN 1"/>
    <property type="match status" value="1"/>
</dbReference>
<evidence type="ECO:0000256" key="1">
    <source>
        <dbReference type="SAM" id="Coils"/>
    </source>
</evidence>
<evidence type="ECO:0000313" key="4">
    <source>
        <dbReference type="EMBL" id="CAG9137066.1"/>
    </source>
</evidence>
<dbReference type="InterPro" id="IPR052267">
    <property type="entry name" value="N-DRC_Component"/>
</dbReference>
<dbReference type="AlphaFoldDB" id="A0A8S4G8Q5"/>